<dbReference type="EMBL" id="ODYU01011255">
    <property type="protein sequence ID" value="SOQ56879.1"/>
    <property type="molecule type" value="Genomic_DNA"/>
</dbReference>
<dbReference type="InterPro" id="IPR007588">
    <property type="entry name" value="Znf_FLYWCH"/>
</dbReference>
<evidence type="ECO:0000256" key="3">
    <source>
        <dbReference type="ARBA" id="ARBA00022833"/>
    </source>
</evidence>
<accession>A0A2H1WUX9</accession>
<evidence type="ECO:0000256" key="2">
    <source>
        <dbReference type="ARBA" id="ARBA00022771"/>
    </source>
</evidence>
<dbReference type="Gene3D" id="2.20.25.240">
    <property type="match status" value="1"/>
</dbReference>
<evidence type="ECO:0000259" key="4">
    <source>
        <dbReference type="Pfam" id="PF04500"/>
    </source>
</evidence>
<evidence type="ECO:0000256" key="1">
    <source>
        <dbReference type="ARBA" id="ARBA00022723"/>
    </source>
</evidence>
<protein>
    <submittedName>
        <fullName evidence="5">SFRICE_033348</fullName>
    </submittedName>
</protein>
<gene>
    <name evidence="5" type="ORF">SFRICE_033348</name>
</gene>
<evidence type="ECO:0000313" key="5">
    <source>
        <dbReference type="EMBL" id="SOQ56879.1"/>
    </source>
</evidence>
<feature type="domain" description="FLYWCH-type" evidence="4">
    <location>
        <begin position="13"/>
        <end position="71"/>
    </location>
</feature>
<name>A0A2H1WUX9_SPOFR</name>
<keyword evidence="2" id="KW-0863">Zinc-finger</keyword>
<dbReference type="AlphaFoldDB" id="A0A2H1WUX9"/>
<proteinExistence type="predicted"/>
<organism evidence="5">
    <name type="scientific">Spodoptera frugiperda</name>
    <name type="common">Fall armyworm</name>
    <dbReference type="NCBI Taxonomy" id="7108"/>
    <lineage>
        <taxon>Eukaryota</taxon>
        <taxon>Metazoa</taxon>
        <taxon>Ecdysozoa</taxon>
        <taxon>Arthropoda</taxon>
        <taxon>Hexapoda</taxon>
        <taxon>Insecta</taxon>
        <taxon>Pterygota</taxon>
        <taxon>Neoptera</taxon>
        <taxon>Endopterygota</taxon>
        <taxon>Lepidoptera</taxon>
        <taxon>Glossata</taxon>
        <taxon>Ditrysia</taxon>
        <taxon>Noctuoidea</taxon>
        <taxon>Noctuidae</taxon>
        <taxon>Amphipyrinae</taxon>
        <taxon>Spodoptera</taxon>
    </lineage>
</organism>
<keyword evidence="1" id="KW-0479">Metal-binding</keyword>
<dbReference type="GO" id="GO:0008270">
    <property type="term" value="F:zinc ion binding"/>
    <property type="evidence" value="ECO:0007669"/>
    <property type="project" value="UniProtKB-KW"/>
</dbReference>
<keyword evidence="3" id="KW-0862">Zinc</keyword>
<reference evidence="5" key="1">
    <citation type="submission" date="2016-07" db="EMBL/GenBank/DDBJ databases">
        <authorList>
            <person name="Bretaudeau A."/>
        </authorList>
    </citation>
    <scope>NUCLEOTIDE SEQUENCE</scope>
    <source>
        <strain evidence="5">Rice</strain>
        <tissue evidence="5">Whole body</tissue>
    </source>
</reference>
<dbReference type="Pfam" id="PF04500">
    <property type="entry name" value="FLYWCH"/>
    <property type="match status" value="1"/>
</dbReference>
<sequence>MFSTPDSRCQVITMSTGKQLVLYQGHTFSFRDASRSRAYCSKYCQVKCPARLTLHPDGSLRAATNTKDHNHPPPKLFKNSDGLFIRIQ</sequence>